<accession>A0A495ITJ1</accession>
<name>A0A495ITJ1_9SPHI</name>
<protein>
    <submittedName>
        <fullName evidence="1">Uncharacterized protein</fullName>
    </submittedName>
</protein>
<comment type="caution">
    <text evidence="1">The sequence shown here is derived from an EMBL/GenBank/DDBJ whole genome shotgun (WGS) entry which is preliminary data.</text>
</comment>
<dbReference type="EMBL" id="RBKU01000001">
    <property type="protein sequence ID" value="RKR80095.1"/>
    <property type="molecule type" value="Genomic_DNA"/>
</dbReference>
<proteinExistence type="predicted"/>
<keyword evidence="2" id="KW-1185">Reference proteome</keyword>
<evidence type="ECO:0000313" key="2">
    <source>
        <dbReference type="Proteomes" id="UP000268007"/>
    </source>
</evidence>
<sequence>MHMESETFTGRLYQKLPILLFKCLIINYLKSHMEDIGEESAVIALLKLRF</sequence>
<dbReference type="Proteomes" id="UP000268007">
    <property type="component" value="Unassembled WGS sequence"/>
</dbReference>
<gene>
    <name evidence="1" type="ORF">BDD43_0189</name>
</gene>
<evidence type="ECO:0000313" key="1">
    <source>
        <dbReference type="EMBL" id="RKR80095.1"/>
    </source>
</evidence>
<reference evidence="1 2" key="1">
    <citation type="submission" date="2018-10" db="EMBL/GenBank/DDBJ databases">
        <title>Genomic Encyclopedia of Archaeal and Bacterial Type Strains, Phase II (KMG-II): from individual species to whole genera.</title>
        <authorList>
            <person name="Goeker M."/>
        </authorList>
    </citation>
    <scope>NUCLEOTIDE SEQUENCE [LARGE SCALE GENOMIC DNA]</scope>
    <source>
        <strain evidence="1 2">DSM 18602</strain>
    </source>
</reference>
<dbReference type="AlphaFoldDB" id="A0A495ITJ1"/>
<organism evidence="1 2">
    <name type="scientific">Mucilaginibacter gracilis</name>
    <dbReference type="NCBI Taxonomy" id="423350"/>
    <lineage>
        <taxon>Bacteria</taxon>
        <taxon>Pseudomonadati</taxon>
        <taxon>Bacteroidota</taxon>
        <taxon>Sphingobacteriia</taxon>
        <taxon>Sphingobacteriales</taxon>
        <taxon>Sphingobacteriaceae</taxon>
        <taxon>Mucilaginibacter</taxon>
    </lineage>
</organism>